<dbReference type="Proteomes" id="UP001600424">
    <property type="component" value="Unassembled WGS sequence"/>
</dbReference>
<accession>A0ABW6JAC4</accession>
<dbReference type="RefSeq" id="WP_386256741.1">
    <property type="nucleotide sequence ID" value="NZ_JBHTRV010000077.1"/>
</dbReference>
<evidence type="ECO:0000313" key="1">
    <source>
        <dbReference type="EMBL" id="MFE5985965.1"/>
    </source>
</evidence>
<comment type="caution">
    <text evidence="1">The sequence shown here is derived from an EMBL/GenBank/DDBJ whole genome shotgun (WGS) entry which is preliminary data.</text>
</comment>
<protein>
    <submittedName>
        <fullName evidence="1">Uncharacterized protein</fullName>
    </submittedName>
</protein>
<gene>
    <name evidence="1" type="ORF">ACFQ63_40660</name>
</gene>
<dbReference type="EMBL" id="JBHTRV010000077">
    <property type="protein sequence ID" value="MFE5985965.1"/>
    <property type="molecule type" value="Genomic_DNA"/>
</dbReference>
<keyword evidence="2" id="KW-1185">Reference proteome</keyword>
<evidence type="ECO:0000313" key="2">
    <source>
        <dbReference type="Proteomes" id="UP001600424"/>
    </source>
</evidence>
<reference evidence="1 2" key="1">
    <citation type="submission" date="2024-09" db="EMBL/GenBank/DDBJ databases">
        <title>The Natural Products Discovery Center: Release of the First 8490 Sequenced Strains for Exploring Actinobacteria Biosynthetic Diversity.</title>
        <authorList>
            <person name="Kalkreuter E."/>
            <person name="Kautsar S.A."/>
            <person name="Yang D."/>
            <person name="Bader C.D."/>
            <person name="Teijaro C.N."/>
            <person name="Fluegel L."/>
            <person name="Davis C.M."/>
            <person name="Simpson J.R."/>
            <person name="Lauterbach L."/>
            <person name="Steele A.D."/>
            <person name="Gui C."/>
            <person name="Meng S."/>
            <person name="Li G."/>
            <person name="Viehrig K."/>
            <person name="Ye F."/>
            <person name="Su P."/>
            <person name="Kiefer A.F."/>
            <person name="Nichols A."/>
            <person name="Cepeda A.J."/>
            <person name="Yan W."/>
            <person name="Fan B."/>
            <person name="Jiang Y."/>
            <person name="Adhikari A."/>
            <person name="Zheng C.-J."/>
            <person name="Schuster L."/>
            <person name="Cowan T.M."/>
            <person name="Smanski M.J."/>
            <person name="Chevrette M.G."/>
            <person name="De Carvalho L.P.S."/>
            <person name="Shen B."/>
        </authorList>
    </citation>
    <scope>NUCLEOTIDE SEQUENCE [LARGE SCALE GENOMIC DNA]</scope>
    <source>
        <strain evidence="1 2">NPDC056472</strain>
    </source>
</reference>
<proteinExistence type="predicted"/>
<organism evidence="1 2">
    <name type="scientific">Streptomyces wedmorensis</name>
    <dbReference type="NCBI Taxonomy" id="43759"/>
    <lineage>
        <taxon>Bacteria</taxon>
        <taxon>Bacillati</taxon>
        <taxon>Actinomycetota</taxon>
        <taxon>Actinomycetes</taxon>
        <taxon>Kitasatosporales</taxon>
        <taxon>Streptomycetaceae</taxon>
        <taxon>Streptomyces</taxon>
    </lineage>
</organism>
<name>A0ABW6JAC4_STRWE</name>
<sequence length="90" mass="9606">MRVILASLTAPSGASPRQESLAVVTDLLWAHAVPADGLEHVTARFTHDGLDLYLFVRATADDVALPRRCGLLDRISHAIAAQGYALTAAR</sequence>